<evidence type="ECO:0000313" key="2">
    <source>
        <dbReference type="Proteomes" id="UP001235939"/>
    </source>
</evidence>
<reference evidence="1 2" key="1">
    <citation type="submission" date="2022-01" db="EMBL/GenBank/DDBJ databases">
        <title>A chromosomal length assembly of Cordylochernes scorpioides.</title>
        <authorList>
            <person name="Zeh D."/>
            <person name="Zeh J."/>
        </authorList>
    </citation>
    <scope>NUCLEOTIDE SEQUENCE [LARGE SCALE GENOMIC DNA]</scope>
    <source>
        <strain evidence="1">IN4F17</strain>
        <tissue evidence="1">Whole Body</tissue>
    </source>
</reference>
<dbReference type="EMBL" id="CP092877">
    <property type="protein sequence ID" value="UYV77445.1"/>
    <property type="molecule type" value="Genomic_DNA"/>
</dbReference>
<accession>A0ABY6LD94</accession>
<evidence type="ECO:0000313" key="1">
    <source>
        <dbReference type="EMBL" id="UYV77445.1"/>
    </source>
</evidence>
<proteinExistence type="predicted"/>
<protein>
    <submittedName>
        <fullName evidence="1">Uncharacterized protein</fullName>
    </submittedName>
</protein>
<dbReference type="Proteomes" id="UP001235939">
    <property type="component" value="Chromosome 15"/>
</dbReference>
<keyword evidence="2" id="KW-1185">Reference proteome</keyword>
<name>A0ABY6LD94_9ARAC</name>
<gene>
    <name evidence="1" type="ORF">LAZ67_15001042</name>
</gene>
<sequence length="68" mass="8132">MGIPLKIFLTLMKLDFSTRQILIRKWASPKGKCFFFFFFDNTRTHVKIKLDNVKLFFFLPIVLDFSNP</sequence>
<organism evidence="1 2">
    <name type="scientific">Cordylochernes scorpioides</name>
    <dbReference type="NCBI Taxonomy" id="51811"/>
    <lineage>
        <taxon>Eukaryota</taxon>
        <taxon>Metazoa</taxon>
        <taxon>Ecdysozoa</taxon>
        <taxon>Arthropoda</taxon>
        <taxon>Chelicerata</taxon>
        <taxon>Arachnida</taxon>
        <taxon>Pseudoscorpiones</taxon>
        <taxon>Cheliferoidea</taxon>
        <taxon>Chernetidae</taxon>
        <taxon>Cordylochernes</taxon>
    </lineage>
</organism>